<protein>
    <submittedName>
        <fullName evidence="2">Uncharacterized protein</fullName>
    </submittedName>
</protein>
<gene>
    <name evidence="2" type="ORF">NP233_g5930</name>
</gene>
<feature type="compositionally biased region" description="Acidic residues" evidence="1">
    <location>
        <begin position="238"/>
        <end position="250"/>
    </location>
</feature>
<dbReference type="EMBL" id="JANIEX010000367">
    <property type="protein sequence ID" value="KAJ3568103.1"/>
    <property type="molecule type" value="Genomic_DNA"/>
</dbReference>
<evidence type="ECO:0000256" key="1">
    <source>
        <dbReference type="SAM" id="MobiDB-lite"/>
    </source>
</evidence>
<sequence length="250" mass="29470">MTSPEPENQLLGEVAKALRREHYPDMNRHKYPPHIVHTNVHIKSFKRFWFYLGRDVVNMAITEYEKGYHWNGGPYDPEDDLHAKVARWLWWKSIQRTLDSEVALRNHMMTAKDQLKVGVRSMVRLTAYQYPEFWKGKRCLLLIPGLSFYEQKQMLGGWELFEYVEREFDEEMERVCEELCIYSDSIAYREVWDTFEVILEHLESSDSEAENSDSEAENSHSETENSDSEAENSHSEAENSDTDAEDQDSD</sequence>
<dbReference type="Proteomes" id="UP001213000">
    <property type="component" value="Unassembled WGS sequence"/>
</dbReference>
<dbReference type="AlphaFoldDB" id="A0AAD5YW03"/>
<evidence type="ECO:0000313" key="3">
    <source>
        <dbReference type="Proteomes" id="UP001213000"/>
    </source>
</evidence>
<evidence type="ECO:0000313" key="2">
    <source>
        <dbReference type="EMBL" id="KAJ3568103.1"/>
    </source>
</evidence>
<organism evidence="2 3">
    <name type="scientific">Leucocoprinus birnbaumii</name>
    <dbReference type="NCBI Taxonomy" id="56174"/>
    <lineage>
        <taxon>Eukaryota</taxon>
        <taxon>Fungi</taxon>
        <taxon>Dikarya</taxon>
        <taxon>Basidiomycota</taxon>
        <taxon>Agaricomycotina</taxon>
        <taxon>Agaricomycetes</taxon>
        <taxon>Agaricomycetidae</taxon>
        <taxon>Agaricales</taxon>
        <taxon>Agaricineae</taxon>
        <taxon>Agaricaceae</taxon>
        <taxon>Leucocoprinus</taxon>
    </lineage>
</organism>
<feature type="compositionally biased region" description="Acidic residues" evidence="1">
    <location>
        <begin position="205"/>
        <end position="216"/>
    </location>
</feature>
<reference evidence="2" key="1">
    <citation type="submission" date="2022-07" db="EMBL/GenBank/DDBJ databases">
        <title>Genome Sequence of Leucocoprinus birnbaumii.</title>
        <authorList>
            <person name="Buettner E."/>
        </authorList>
    </citation>
    <scope>NUCLEOTIDE SEQUENCE</scope>
    <source>
        <strain evidence="2">VT141</strain>
    </source>
</reference>
<proteinExistence type="predicted"/>
<keyword evidence="3" id="KW-1185">Reference proteome</keyword>
<feature type="region of interest" description="Disordered" evidence="1">
    <location>
        <begin position="204"/>
        <end position="250"/>
    </location>
</feature>
<accession>A0AAD5YW03</accession>
<name>A0AAD5YW03_9AGAR</name>
<comment type="caution">
    <text evidence="2">The sequence shown here is derived from an EMBL/GenBank/DDBJ whole genome shotgun (WGS) entry which is preliminary data.</text>
</comment>